<keyword evidence="3" id="KW-1185">Reference proteome</keyword>
<reference evidence="2 3" key="1">
    <citation type="submission" date="2018-06" db="EMBL/GenBank/DDBJ databases">
        <title>Genomic Encyclopedia of Archaeal and Bacterial Type Strains, Phase II (KMG-II): from individual species to whole genera.</title>
        <authorList>
            <person name="Goeker M."/>
        </authorList>
    </citation>
    <scope>NUCLEOTIDE SEQUENCE [LARGE SCALE GENOMIC DNA]</scope>
    <source>
        <strain evidence="2 3">DSM 6779</strain>
    </source>
</reference>
<dbReference type="Gene3D" id="2.60.120.10">
    <property type="entry name" value="Jelly Rolls"/>
    <property type="match status" value="1"/>
</dbReference>
<dbReference type="InterPro" id="IPR013096">
    <property type="entry name" value="Cupin_2"/>
</dbReference>
<dbReference type="PANTHER" id="PTHR37694">
    <property type="entry name" value="SLR8022 PROTEIN"/>
    <property type="match status" value="1"/>
</dbReference>
<dbReference type="InterPro" id="IPR011051">
    <property type="entry name" value="RmlC_Cupin_sf"/>
</dbReference>
<gene>
    <name evidence="2" type="ORF">LX69_00295</name>
</gene>
<dbReference type="PANTHER" id="PTHR37694:SF1">
    <property type="entry name" value="SLR8022 PROTEIN"/>
    <property type="match status" value="1"/>
</dbReference>
<dbReference type="CDD" id="cd02230">
    <property type="entry name" value="cupin_HP0902-like"/>
    <property type="match status" value="1"/>
</dbReference>
<accession>A0A2W7NJ70</accession>
<evidence type="ECO:0000259" key="1">
    <source>
        <dbReference type="Pfam" id="PF07883"/>
    </source>
</evidence>
<dbReference type="Pfam" id="PF07883">
    <property type="entry name" value="Cupin_2"/>
    <property type="match status" value="1"/>
</dbReference>
<dbReference type="OrthoDB" id="1423961at2"/>
<comment type="caution">
    <text evidence="2">The sequence shown here is derived from an EMBL/GenBank/DDBJ whole genome shotgun (WGS) entry which is preliminary data.</text>
</comment>
<evidence type="ECO:0000313" key="2">
    <source>
        <dbReference type="EMBL" id="PZX20298.1"/>
    </source>
</evidence>
<dbReference type="AlphaFoldDB" id="A0A2W7NJ70"/>
<dbReference type="RefSeq" id="WP_111444035.1">
    <property type="nucleotide sequence ID" value="NZ_QKZK01000002.1"/>
</dbReference>
<feature type="domain" description="Cupin type-2" evidence="1">
    <location>
        <begin position="50"/>
        <end position="107"/>
    </location>
</feature>
<evidence type="ECO:0000313" key="3">
    <source>
        <dbReference type="Proteomes" id="UP000249239"/>
    </source>
</evidence>
<dbReference type="EMBL" id="QKZK01000002">
    <property type="protein sequence ID" value="PZX20298.1"/>
    <property type="molecule type" value="Genomic_DNA"/>
</dbReference>
<protein>
    <submittedName>
        <fullName evidence="2">Quercetin dioxygenase-like cupin family protein</fullName>
    </submittedName>
</protein>
<name>A0A2W7NJ70_9BACT</name>
<proteinExistence type="predicted"/>
<dbReference type="InterPro" id="IPR014710">
    <property type="entry name" value="RmlC-like_jellyroll"/>
</dbReference>
<sequence>MFSPVFQHSTAYPLKGSVSYADGAIVSKIVTKNDAGNLTLFAFDKAQGLSRHSAPFDAIVQVLEGTAKIVIDDKEHILNEGELIIMPANIPHSVDAVERFKMMLIMIKGK</sequence>
<keyword evidence="2" id="KW-0560">Oxidoreductase</keyword>
<organism evidence="2 3">
    <name type="scientific">Breznakibacter xylanolyticus</name>
    <dbReference type="NCBI Taxonomy" id="990"/>
    <lineage>
        <taxon>Bacteria</taxon>
        <taxon>Pseudomonadati</taxon>
        <taxon>Bacteroidota</taxon>
        <taxon>Bacteroidia</taxon>
        <taxon>Marinilabiliales</taxon>
        <taxon>Marinilabiliaceae</taxon>
        <taxon>Breznakibacter</taxon>
    </lineage>
</organism>
<dbReference type="SUPFAM" id="SSF51182">
    <property type="entry name" value="RmlC-like cupins"/>
    <property type="match status" value="1"/>
</dbReference>
<dbReference type="GO" id="GO:0051213">
    <property type="term" value="F:dioxygenase activity"/>
    <property type="evidence" value="ECO:0007669"/>
    <property type="project" value="UniProtKB-KW"/>
</dbReference>
<dbReference type="Proteomes" id="UP000249239">
    <property type="component" value="Unassembled WGS sequence"/>
</dbReference>
<keyword evidence="2" id="KW-0223">Dioxygenase</keyword>